<name>A0A367J5Q9_RHIST</name>
<evidence type="ECO:0000313" key="3">
    <source>
        <dbReference type="Proteomes" id="UP000253551"/>
    </source>
</evidence>
<accession>A0A367J5Q9</accession>
<feature type="chain" id="PRO_5016794892" evidence="1">
    <location>
        <begin position="36"/>
        <end position="283"/>
    </location>
</feature>
<dbReference type="Proteomes" id="UP000253551">
    <property type="component" value="Unassembled WGS sequence"/>
</dbReference>
<keyword evidence="3" id="KW-1185">Reference proteome</keyword>
<protein>
    <submittedName>
        <fullName evidence="2">Uncharacterized protein</fullName>
    </submittedName>
</protein>
<gene>
    <name evidence="2" type="ORF">CU098_005528</name>
</gene>
<organism evidence="2 3">
    <name type="scientific">Rhizopus stolonifer</name>
    <name type="common">Rhizopus nigricans</name>
    <dbReference type="NCBI Taxonomy" id="4846"/>
    <lineage>
        <taxon>Eukaryota</taxon>
        <taxon>Fungi</taxon>
        <taxon>Fungi incertae sedis</taxon>
        <taxon>Mucoromycota</taxon>
        <taxon>Mucoromycotina</taxon>
        <taxon>Mucoromycetes</taxon>
        <taxon>Mucorales</taxon>
        <taxon>Mucorineae</taxon>
        <taxon>Rhizopodaceae</taxon>
        <taxon>Rhizopus</taxon>
    </lineage>
</organism>
<feature type="signal peptide" evidence="1">
    <location>
        <begin position="1"/>
        <end position="35"/>
    </location>
</feature>
<sequence length="283" mass="30048">ESLSFYKSSQFHSSMKLSTASLLVFVALCASSVSASPFTEDIAALEVQNVEKSVNDTPLLVKRTNFCPCKTNDALIHSLMGSIKADLNVRVFSLISSTFSEKAFDSLNIASILLGSYELSDASLKLIESSFAATLKSTFSTTLNAQINAKIFAILESSLRKKCGSKTLTDAQLIAILAEIYAEANILIKTQLPKIGSTLQTKAGGCVSSGITTIKKKISGKGKAKGKSRGKARVKGLKSTKLNAALAANFSAKSTVNASIDKGLKGCNNWNHQALAKKIVLTL</sequence>
<evidence type="ECO:0000256" key="1">
    <source>
        <dbReference type="SAM" id="SignalP"/>
    </source>
</evidence>
<reference evidence="2 3" key="1">
    <citation type="journal article" date="2018" name="G3 (Bethesda)">
        <title>Phylogenetic and Phylogenomic Definition of Rhizopus Species.</title>
        <authorList>
            <person name="Gryganskyi A.P."/>
            <person name="Golan J."/>
            <person name="Dolatabadi S."/>
            <person name="Mondo S."/>
            <person name="Robb S."/>
            <person name="Idnurm A."/>
            <person name="Muszewska A."/>
            <person name="Steczkiewicz K."/>
            <person name="Masonjones S."/>
            <person name="Liao H.L."/>
            <person name="Gajdeczka M.T."/>
            <person name="Anike F."/>
            <person name="Vuek A."/>
            <person name="Anishchenko I.M."/>
            <person name="Voigt K."/>
            <person name="de Hoog G.S."/>
            <person name="Smith M.E."/>
            <person name="Heitman J."/>
            <person name="Vilgalys R."/>
            <person name="Stajich J.E."/>
        </authorList>
    </citation>
    <scope>NUCLEOTIDE SEQUENCE [LARGE SCALE GENOMIC DNA]</scope>
    <source>
        <strain evidence="2 3">LSU 92-RS-03</strain>
    </source>
</reference>
<dbReference type="EMBL" id="PJQM01004218">
    <property type="protein sequence ID" value="RCH85260.1"/>
    <property type="molecule type" value="Genomic_DNA"/>
</dbReference>
<evidence type="ECO:0000313" key="2">
    <source>
        <dbReference type="EMBL" id="RCH85260.1"/>
    </source>
</evidence>
<comment type="caution">
    <text evidence="2">The sequence shown here is derived from an EMBL/GenBank/DDBJ whole genome shotgun (WGS) entry which is preliminary data.</text>
</comment>
<keyword evidence="1" id="KW-0732">Signal</keyword>
<dbReference type="STRING" id="4846.A0A367J5Q9"/>
<dbReference type="AlphaFoldDB" id="A0A367J5Q9"/>
<dbReference type="OrthoDB" id="2360307at2759"/>
<proteinExistence type="predicted"/>
<feature type="non-terminal residue" evidence="2">
    <location>
        <position position="1"/>
    </location>
</feature>